<comment type="caution">
    <text evidence="2">The sequence shown here is derived from an EMBL/GenBank/DDBJ whole genome shotgun (WGS) entry which is preliminary data.</text>
</comment>
<dbReference type="AlphaFoldDB" id="A0A9P4NXX4"/>
<feature type="region of interest" description="Disordered" evidence="1">
    <location>
        <begin position="40"/>
        <end position="62"/>
    </location>
</feature>
<reference evidence="2" key="1">
    <citation type="journal article" date="2020" name="Stud. Mycol.">
        <title>101 Dothideomycetes genomes: a test case for predicting lifestyles and emergence of pathogens.</title>
        <authorList>
            <person name="Haridas S."/>
            <person name="Albert R."/>
            <person name="Binder M."/>
            <person name="Bloem J."/>
            <person name="Labutti K."/>
            <person name="Salamov A."/>
            <person name="Andreopoulos B."/>
            <person name="Baker S."/>
            <person name="Barry K."/>
            <person name="Bills G."/>
            <person name="Bluhm B."/>
            <person name="Cannon C."/>
            <person name="Castanera R."/>
            <person name="Culley D."/>
            <person name="Daum C."/>
            <person name="Ezra D."/>
            <person name="Gonzalez J."/>
            <person name="Henrissat B."/>
            <person name="Kuo A."/>
            <person name="Liang C."/>
            <person name="Lipzen A."/>
            <person name="Lutzoni F."/>
            <person name="Magnuson J."/>
            <person name="Mondo S."/>
            <person name="Nolan M."/>
            <person name="Ohm R."/>
            <person name="Pangilinan J."/>
            <person name="Park H.-J."/>
            <person name="Ramirez L."/>
            <person name="Alfaro M."/>
            <person name="Sun H."/>
            <person name="Tritt A."/>
            <person name="Yoshinaga Y."/>
            <person name="Zwiers L.-H."/>
            <person name="Turgeon B."/>
            <person name="Goodwin S."/>
            <person name="Spatafora J."/>
            <person name="Crous P."/>
            <person name="Grigoriev I."/>
        </authorList>
    </citation>
    <scope>NUCLEOTIDE SEQUENCE</scope>
    <source>
        <strain evidence="2">CBS 130266</strain>
    </source>
</reference>
<evidence type="ECO:0000313" key="2">
    <source>
        <dbReference type="EMBL" id="KAF2434455.1"/>
    </source>
</evidence>
<evidence type="ECO:0000256" key="1">
    <source>
        <dbReference type="SAM" id="MobiDB-lite"/>
    </source>
</evidence>
<protein>
    <submittedName>
        <fullName evidence="2">Uncharacterized protein</fullName>
    </submittedName>
</protein>
<accession>A0A9P4NXX4</accession>
<gene>
    <name evidence="2" type="ORF">EJ08DRAFT_693493</name>
</gene>
<evidence type="ECO:0000313" key="3">
    <source>
        <dbReference type="Proteomes" id="UP000800235"/>
    </source>
</evidence>
<dbReference type="Proteomes" id="UP000800235">
    <property type="component" value="Unassembled WGS sequence"/>
</dbReference>
<organism evidence="2 3">
    <name type="scientific">Tothia fuscella</name>
    <dbReference type="NCBI Taxonomy" id="1048955"/>
    <lineage>
        <taxon>Eukaryota</taxon>
        <taxon>Fungi</taxon>
        <taxon>Dikarya</taxon>
        <taxon>Ascomycota</taxon>
        <taxon>Pezizomycotina</taxon>
        <taxon>Dothideomycetes</taxon>
        <taxon>Pleosporomycetidae</taxon>
        <taxon>Venturiales</taxon>
        <taxon>Cylindrosympodiaceae</taxon>
        <taxon>Tothia</taxon>
    </lineage>
</organism>
<dbReference type="EMBL" id="MU007016">
    <property type="protein sequence ID" value="KAF2434455.1"/>
    <property type="molecule type" value="Genomic_DNA"/>
</dbReference>
<keyword evidence="3" id="KW-1185">Reference proteome</keyword>
<name>A0A9P4NXX4_9PEZI</name>
<sequence>MHCSSCLISGQEVLPGIHKESAERSSLAFDPPYFSLTGSNTHNTLPHANDGNAAPRSWPLARPPTPLDPSLYTRARRAALIPHTSSLSLAETSEIILQRIGTPLLPPPDSTHLSRLTSNPHPPILAHTTYQREKIATRKRKHSALLLDEESGWSCGTYGCGSRADSKHLSELDEGEGFGLGLTGSAGVFAGGKGSGEGWTRGNVSPLTLGRALGGRNQRT</sequence>
<proteinExistence type="predicted"/>
<dbReference type="OrthoDB" id="3918328at2759"/>